<evidence type="ECO:0000313" key="2">
    <source>
        <dbReference type="EMBL" id="GGB82229.1"/>
    </source>
</evidence>
<comment type="caution">
    <text evidence="2">The sequence shown here is derived from an EMBL/GenBank/DDBJ whole genome shotgun (WGS) entry which is preliminary data.</text>
</comment>
<dbReference type="CDD" id="cd04301">
    <property type="entry name" value="NAT_SF"/>
    <property type="match status" value="1"/>
</dbReference>
<dbReference type="InterPro" id="IPR000182">
    <property type="entry name" value="GNAT_dom"/>
</dbReference>
<dbReference type="Pfam" id="PF00583">
    <property type="entry name" value="Acetyltransf_1"/>
    <property type="match status" value="1"/>
</dbReference>
<protein>
    <submittedName>
        <fullName evidence="2">N-acetyltransferase</fullName>
    </submittedName>
</protein>
<gene>
    <name evidence="2" type="primary">yitI</name>
    <name evidence="2" type="ORF">GCM10007424_22810</name>
</gene>
<dbReference type="EMBL" id="BMJE01000006">
    <property type="protein sequence ID" value="GGB82229.1"/>
    <property type="molecule type" value="Genomic_DNA"/>
</dbReference>
<dbReference type="Proteomes" id="UP000615760">
    <property type="component" value="Unassembled WGS sequence"/>
</dbReference>
<dbReference type="PROSITE" id="PS51186">
    <property type="entry name" value="GNAT"/>
    <property type="match status" value="1"/>
</dbReference>
<name>A0ABQ1K2M2_9FLAO</name>
<proteinExistence type="predicted"/>
<reference evidence="3" key="1">
    <citation type="journal article" date="2019" name="Int. J. Syst. Evol. Microbiol.">
        <title>The Global Catalogue of Microorganisms (GCM) 10K type strain sequencing project: providing services to taxonomists for standard genome sequencing and annotation.</title>
        <authorList>
            <consortium name="The Broad Institute Genomics Platform"/>
            <consortium name="The Broad Institute Genome Sequencing Center for Infectious Disease"/>
            <person name="Wu L."/>
            <person name="Ma J."/>
        </authorList>
    </citation>
    <scope>NUCLEOTIDE SEQUENCE [LARGE SCALE GENOMIC DNA]</scope>
    <source>
        <strain evidence="3">CGMCC 1.15461</strain>
    </source>
</reference>
<feature type="domain" description="N-acetyltransferase" evidence="1">
    <location>
        <begin position="1"/>
        <end position="145"/>
    </location>
</feature>
<evidence type="ECO:0000313" key="3">
    <source>
        <dbReference type="Proteomes" id="UP000615760"/>
    </source>
</evidence>
<organism evidence="2 3">
    <name type="scientific">Flavobacterium suaedae</name>
    <dbReference type="NCBI Taxonomy" id="1767027"/>
    <lineage>
        <taxon>Bacteria</taxon>
        <taxon>Pseudomonadati</taxon>
        <taxon>Bacteroidota</taxon>
        <taxon>Flavobacteriia</taxon>
        <taxon>Flavobacteriales</taxon>
        <taxon>Flavobacteriaceae</taxon>
        <taxon>Flavobacterium</taxon>
    </lineage>
</organism>
<dbReference type="Gene3D" id="3.40.630.30">
    <property type="match status" value="1"/>
</dbReference>
<keyword evidence="3" id="KW-1185">Reference proteome</keyword>
<evidence type="ECO:0000259" key="1">
    <source>
        <dbReference type="PROSITE" id="PS51186"/>
    </source>
</evidence>
<dbReference type="RefSeq" id="WP_188621428.1">
    <property type="nucleotide sequence ID" value="NZ_BMJE01000006.1"/>
</dbReference>
<dbReference type="SUPFAM" id="SSF55729">
    <property type="entry name" value="Acyl-CoA N-acyltransferases (Nat)"/>
    <property type="match status" value="1"/>
</dbReference>
<sequence length="145" mass="16438">MLHTAIISSQETFAVRQPVLRPGKPVESCMFPGDDLNTTAHFGVFEDDALIGVISVFKSNNDVFNEEKQYQIRGMAILHGHQKKGLGVKLIEKAEEYIAQQNGKTIWMNAREVAIDFYKKTGYQIYGNPFNIDGIGTHYIMYKHL</sequence>
<dbReference type="InterPro" id="IPR016181">
    <property type="entry name" value="Acyl_CoA_acyltransferase"/>
</dbReference>
<accession>A0ABQ1K2M2</accession>